<evidence type="ECO:0000313" key="4">
    <source>
        <dbReference type="Proteomes" id="UP000663722"/>
    </source>
</evidence>
<dbReference type="InterPro" id="IPR033758">
    <property type="entry name" value="pGP3_C"/>
</dbReference>
<gene>
    <name evidence="3" type="ORF">dnm_017320</name>
</gene>
<dbReference type="Pfam" id="PF05475">
    <property type="entry name" value="Chlam_vir"/>
    <property type="match status" value="1"/>
</dbReference>
<reference evidence="3" key="1">
    <citation type="journal article" date="2021" name="Microb. Physiol.">
        <title>Proteogenomic Insights into the Physiology of Marine, Sulfate-Reducing, Filamentous Desulfonema limicola and Desulfonema magnum.</title>
        <authorList>
            <person name="Schnaars V."/>
            <person name="Wohlbrand L."/>
            <person name="Scheve S."/>
            <person name="Hinrichs C."/>
            <person name="Reinhardt R."/>
            <person name="Rabus R."/>
        </authorList>
    </citation>
    <scope>NUCLEOTIDE SEQUENCE</scope>
    <source>
        <strain evidence="3">4be13</strain>
    </source>
</reference>
<dbReference type="EMBL" id="CP061800">
    <property type="protein sequence ID" value="QTA85718.1"/>
    <property type="molecule type" value="Genomic_DNA"/>
</dbReference>
<dbReference type="RefSeq" id="WP_207681652.1">
    <property type="nucleotide sequence ID" value="NZ_CP061800.1"/>
</dbReference>
<feature type="signal peptide" evidence="1">
    <location>
        <begin position="1"/>
        <end position="25"/>
    </location>
</feature>
<dbReference type="KEGG" id="dmm:dnm_017320"/>
<evidence type="ECO:0000259" key="2">
    <source>
        <dbReference type="Pfam" id="PF05475"/>
    </source>
</evidence>
<feature type="domain" description="pGP3 C-terminal" evidence="2">
    <location>
        <begin position="87"/>
        <end position="212"/>
    </location>
</feature>
<evidence type="ECO:0000313" key="3">
    <source>
        <dbReference type="EMBL" id="QTA85718.1"/>
    </source>
</evidence>
<dbReference type="AlphaFoldDB" id="A0A975BI34"/>
<organism evidence="3 4">
    <name type="scientific">Desulfonema magnum</name>
    <dbReference type="NCBI Taxonomy" id="45655"/>
    <lineage>
        <taxon>Bacteria</taxon>
        <taxon>Pseudomonadati</taxon>
        <taxon>Thermodesulfobacteriota</taxon>
        <taxon>Desulfobacteria</taxon>
        <taxon>Desulfobacterales</taxon>
        <taxon>Desulfococcaceae</taxon>
        <taxon>Desulfonema</taxon>
    </lineage>
</organism>
<feature type="chain" id="PRO_5037330860" description="pGP3 C-terminal domain-containing protein" evidence="1">
    <location>
        <begin position="26"/>
        <end position="213"/>
    </location>
</feature>
<dbReference type="Proteomes" id="UP000663722">
    <property type="component" value="Chromosome"/>
</dbReference>
<proteinExistence type="predicted"/>
<evidence type="ECO:0000256" key="1">
    <source>
        <dbReference type="SAM" id="SignalP"/>
    </source>
</evidence>
<keyword evidence="4" id="KW-1185">Reference proteome</keyword>
<dbReference type="Gene3D" id="2.60.120.1340">
    <property type="match status" value="1"/>
</dbReference>
<keyword evidence="1" id="KW-0732">Signal</keyword>
<sequence>MRFQIDFKVLFFLIAILLCASLATAQDVTKPYTFSPNTPASAAEVNANFDVLYEQINKLTDKLGSAIVQVVSFQRNDAPCSNVVIRTDDTIPQKEEGTEFLSVTITPKSADSKLLIDVNAFGSVDGGLNITTALFKDSDPNALAAISVTAPGNDYRVPILLSHHMTAGTVSPITFKVRIGESQGYHFTLNGMGCNKLYGGVAASSIRVMEIEN</sequence>
<accession>A0A975BI34</accession>
<name>A0A975BI34_9BACT</name>
<protein>
    <recommendedName>
        <fullName evidence="2">pGP3 C-terminal domain-containing protein</fullName>
    </recommendedName>
</protein>